<evidence type="ECO:0000256" key="4">
    <source>
        <dbReference type="ARBA" id="ARBA00022605"/>
    </source>
</evidence>
<dbReference type="Gene3D" id="3.40.50.1100">
    <property type="match status" value="2"/>
</dbReference>
<protein>
    <recommendedName>
        <fullName evidence="11">Cysteine synthase</fullName>
        <ecNumber evidence="11">2.5.1.47</ecNumber>
    </recommendedName>
</protein>
<evidence type="ECO:0000256" key="2">
    <source>
        <dbReference type="ARBA" id="ARBA00004962"/>
    </source>
</evidence>
<dbReference type="NCBIfam" id="NF008735">
    <property type="entry name" value="PRK11761.1"/>
    <property type="match status" value="1"/>
</dbReference>
<dbReference type="NCBIfam" id="TIGR01138">
    <property type="entry name" value="cysM"/>
    <property type="match status" value="1"/>
</dbReference>
<feature type="binding site" evidence="9">
    <location>
        <position position="255"/>
    </location>
    <ligand>
        <name>pyridoxal 5'-phosphate</name>
        <dbReference type="ChEBI" id="CHEBI:597326"/>
    </ligand>
</feature>
<feature type="modified residue" description="N6-(pyridoxal phosphate)lysine" evidence="10">
    <location>
        <position position="41"/>
    </location>
</feature>
<keyword evidence="5 11" id="KW-0808">Transferase</keyword>
<accession>A0A376TUI9</accession>
<dbReference type="InterPro" id="IPR001926">
    <property type="entry name" value="TrpB-like_PALP"/>
</dbReference>
<reference evidence="13 14" key="1">
    <citation type="submission" date="2018-06" db="EMBL/GenBank/DDBJ databases">
        <authorList>
            <consortium name="Pathogen Informatics"/>
            <person name="Doyle S."/>
        </authorList>
    </citation>
    <scope>NUCLEOTIDE SEQUENCE [LARGE SCALE GENOMIC DNA]</scope>
    <source>
        <strain evidence="13 14">NCTC8985</strain>
    </source>
</reference>
<sequence>MSTLEQTIGNTPLVKLQRMGPDNGSEVWLKLEGNNPAGSVKDRAALSMIVEAEKRGEIKPGDVLIEATSGNTGIALAMIAALKGYRMKLLMPDNMSQERRAAMRAYGAELILVTKEQGMEGARDLALEMANRGEGKLLDQFNNPDNPYAHYTTTGPEIWQQTGGRITHFVSSMGTTGTITGVSRFMREQSKPVTIVGLQPEEGSSIPGIRRWPAEYLPGIFNASLVDEVLDIHQRDAENTMRELAVREGIFCGVSSGGAGCRSTAGGKS</sequence>
<evidence type="ECO:0000256" key="8">
    <source>
        <dbReference type="ARBA" id="ARBA00047931"/>
    </source>
</evidence>
<dbReference type="GO" id="GO:0016829">
    <property type="term" value="F:lyase activity"/>
    <property type="evidence" value="ECO:0007669"/>
    <property type="project" value="UniProtKB-ARBA"/>
</dbReference>
<proteinExistence type="inferred from homology"/>
<dbReference type="InterPro" id="IPR036052">
    <property type="entry name" value="TrpB-like_PALP_sf"/>
</dbReference>
<dbReference type="CDD" id="cd01561">
    <property type="entry name" value="CBS_like"/>
    <property type="match status" value="1"/>
</dbReference>
<dbReference type="NCBIfam" id="TIGR01136">
    <property type="entry name" value="cysKM"/>
    <property type="match status" value="1"/>
</dbReference>
<dbReference type="GO" id="GO:0004124">
    <property type="term" value="F:cysteine synthase activity"/>
    <property type="evidence" value="ECO:0007669"/>
    <property type="project" value="UniProtKB-UniRule"/>
</dbReference>
<dbReference type="InterPro" id="IPR005858">
    <property type="entry name" value="CysM"/>
</dbReference>
<feature type="binding site" evidence="9">
    <location>
        <position position="71"/>
    </location>
    <ligand>
        <name>pyridoxal 5'-phosphate</name>
        <dbReference type="ChEBI" id="CHEBI:597326"/>
    </ligand>
</feature>
<dbReference type="AlphaFoldDB" id="A0A376TUI9"/>
<dbReference type="FunFam" id="3.40.50.1100:FF:000003">
    <property type="entry name" value="Cystathionine beta-synthase"/>
    <property type="match status" value="1"/>
</dbReference>
<evidence type="ECO:0000256" key="10">
    <source>
        <dbReference type="PIRSR" id="PIRSR605856-51"/>
    </source>
</evidence>
<evidence type="ECO:0000259" key="12">
    <source>
        <dbReference type="Pfam" id="PF00291"/>
    </source>
</evidence>
<evidence type="ECO:0000256" key="1">
    <source>
        <dbReference type="ARBA" id="ARBA00001933"/>
    </source>
</evidence>
<dbReference type="PROSITE" id="PS00901">
    <property type="entry name" value="CYS_SYNTHASE"/>
    <property type="match status" value="1"/>
</dbReference>
<feature type="domain" description="Tryptophan synthase beta chain-like PALP" evidence="12">
    <location>
        <begin position="5"/>
        <end position="258"/>
    </location>
</feature>
<comment type="pathway">
    <text evidence="2">Amino-acid biosynthesis; L-cysteine biosynthesis; L-cysteine from L-serine: step 2/2.</text>
</comment>
<keyword evidence="4 11" id="KW-0028">Amino-acid biosynthesis</keyword>
<dbReference type="InterPro" id="IPR050214">
    <property type="entry name" value="Cys_Synth/Cystath_Beta-Synth"/>
</dbReference>
<gene>
    <name evidence="13" type="primary">cysM_1</name>
    <name evidence="13" type="ORF">NCTC8985_06319</name>
</gene>
<evidence type="ECO:0000256" key="9">
    <source>
        <dbReference type="PIRSR" id="PIRSR605856-50"/>
    </source>
</evidence>
<dbReference type="Pfam" id="PF00291">
    <property type="entry name" value="PALP"/>
    <property type="match status" value="1"/>
</dbReference>
<comment type="catalytic activity">
    <reaction evidence="8 11">
        <text>O-acetyl-L-serine + hydrogen sulfide = L-cysteine + acetate</text>
        <dbReference type="Rhea" id="RHEA:14829"/>
        <dbReference type="ChEBI" id="CHEBI:29919"/>
        <dbReference type="ChEBI" id="CHEBI:30089"/>
        <dbReference type="ChEBI" id="CHEBI:35235"/>
        <dbReference type="ChEBI" id="CHEBI:58340"/>
        <dbReference type="EC" id="2.5.1.47"/>
    </reaction>
</comment>
<keyword evidence="6 9" id="KW-0663">Pyridoxal phosphate</keyword>
<keyword evidence="7 11" id="KW-0198">Cysteine biosynthesis</keyword>
<evidence type="ECO:0000256" key="11">
    <source>
        <dbReference type="RuleBase" id="RU003985"/>
    </source>
</evidence>
<dbReference type="Proteomes" id="UP000254405">
    <property type="component" value="Unassembled WGS sequence"/>
</dbReference>
<feature type="binding site" evidence="9">
    <location>
        <begin position="174"/>
        <end position="178"/>
    </location>
    <ligand>
        <name>pyridoxal 5'-phosphate</name>
        <dbReference type="ChEBI" id="CHEBI:597326"/>
    </ligand>
</feature>
<evidence type="ECO:0000256" key="3">
    <source>
        <dbReference type="ARBA" id="ARBA00007103"/>
    </source>
</evidence>
<evidence type="ECO:0000313" key="13">
    <source>
        <dbReference type="EMBL" id="STI80872.1"/>
    </source>
</evidence>
<dbReference type="UniPathway" id="UPA00136">
    <property type="reaction ID" value="UER00200"/>
</dbReference>
<evidence type="ECO:0000256" key="7">
    <source>
        <dbReference type="ARBA" id="ARBA00023192"/>
    </source>
</evidence>
<dbReference type="EMBL" id="UGCO01000001">
    <property type="protein sequence ID" value="STI80872.1"/>
    <property type="molecule type" value="Genomic_DNA"/>
</dbReference>
<dbReference type="GO" id="GO:0006535">
    <property type="term" value="P:cysteine biosynthetic process from serine"/>
    <property type="evidence" value="ECO:0007669"/>
    <property type="project" value="UniProtKB-UniRule"/>
</dbReference>
<dbReference type="EC" id="2.5.1.47" evidence="11"/>
<dbReference type="PANTHER" id="PTHR10314">
    <property type="entry name" value="CYSTATHIONINE BETA-SYNTHASE"/>
    <property type="match status" value="1"/>
</dbReference>
<dbReference type="InterPro" id="IPR005856">
    <property type="entry name" value="Cys_synth"/>
</dbReference>
<evidence type="ECO:0000313" key="14">
    <source>
        <dbReference type="Proteomes" id="UP000254405"/>
    </source>
</evidence>
<dbReference type="InterPro" id="IPR001216">
    <property type="entry name" value="P-phosphate_BS"/>
</dbReference>
<comment type="similarity">
    <text evidence="3 11">Belongs to the cysteine synthase/cystathionine beta-synthase family.</text>
</comment>
<dbReference type="SUPFAM" id="SSF53686">
    <property type="entry name" value="Tryptophan synthase beta subunit-like PLP-dependent enzymes"/>
    <property type="match status" value="1"/>
</dbReference>
<organism evidence="13 14">
    <name type="scientific">Escherichia coli</name>
    <dbReference type="NCBI Taxonomy" id="562"/>
    <lineage>
        <taxon>Bacteria</taxon>
        <taxon>Pseudomonadati</taxon>
        <taxon>Pseudomonadota</taxon>
        <taxon>Gammaproteobacteria</taxon>
        <taxon>Enterobacterales</taxon>
        <taxon>Enterobacteriaceae</taxon>
        <taxon>Escherichia</taxon>
    </lineage>
</organism>
<comment type="cofactor">
    <cofactor evidence="1 9 11">
        <name>pyridoxal 5'-phosphate</name>
        <dbReference type="ChEBI" id="CHEBI:597326"/>
    </cofactor>
</comment>
<evidence type="ECO:0000256" key="5">
    <source>
        <dbReference type="ARBA" id="ARBA00022679"/>
    </source>
</evidence>
<evidence type="ECO:0000256" key="6">
    <source>
        <dbReference type="ARBA" id="ARBA00022898"/>
    </source>
</evidence>
<name>A0A376TUI9_ECOLX</name>